<sequence>MSGCYGDVEIVFDGAEMTNMEVLQQVKQGYRMPNPSSEGKPCPQDLYELMLSCWNKEPDLRPDFGQIVESLDRKQSSIN</sequence>
<dbReference type="Proteomes" id="UP001626550">
    <property type="component" value="Unassembled WGS sequence"/>
</dbReference>
<dbReference type="AlphaFoldDB" id="A0ABD2PK65"/>
<dbReference type="InterPro" id="IPR050122">
    <property type="entry name" value="RTK"/>
</dbReference>
<keyword evidence="3" id="KW-1185">Reference proteome</keyword>
<dbReference type="PANTHER" id="PTHR24416">
    <property type="entry name" value="TYROSINE-PROTEIN KINASE RECEPTOR"/>
    <property type="match status" value="1"/>
</dbReference>
<dbReference type="PANTHER" id="PTHR24416:SF600">
    <property type="entry name" value="PDGF- AND VEGF-RECEPTOR RELATED, ISOFORM J"/>
    <property type="match status" value="1"/>
</dbReference>
<protein>
    <submittedName>
        <fullName evidence="2">Ephrin type-A receptor 5</fullName>
    </submittedName>
</protein>
<accession>A0ABD2PK65</accession>
<dbReference type="EMBL" id="JBJKFK010008757">
    <property type="protein sequence ID" value="KAL3306987.1"/>
    <property type="molecule type" value="Genomic_DNA"/>
</dbReference>
<gene>
    <name evidence="2" type="primary">EPHA5_2</name>
    <name evidence="2" type="ORF">Ciccas_014514</name>
</gene>
<name>A0ABD2PK65_9PLAT</name>
<dbReference type="SUPFAM" id="SSF56112">
    <property type="entry name" value="Protein kinase-like (PK-like)"/>
    <property type="match status" value="1"/>
</dbReference>
<feature type="domain" description="Serine-threonine/tyrosine-protein kinase catalytic" evidence="1">
    <location>
        <begin position="15"/>
        <end position="71"/>
    </location>
</feature>
<evidence type="ECO:0000313" key="3">
    <source>
        <dbReference type="Proteomes" id="UP001626550"/>
    </source>
</evidence>
<organism evidence="2 3">
    <name type="scientific">Cichlidogyrus casuarinus</name>
    <dbReference type="NCBI Taxonomy" id="1844966"/>
    <lineage>
        <taxon>Eukaryota</taxon>
        <taxon>Metazoa</taxon>
        <taxon>Spiralia</taxon>
        <taxon>Lophotrochozoa</taxon>
        <taxon>Platyhelminthes</taxon>
        <taxon>Monogenea</taxon>
        <taxon>Monopisthocotylea</taxon>
        <taxon>Dactylogyridea</taxon>
        <taxon>Ancyrocephalidae</taxon>
        <taxon>Cichlidogyrus</taxon>
    </lineage>
</organism>
<dbReference type="Gene3D" id="1.10.510.10">
    <property type="entry name" value="Transferase(Phosphotransferase) domain 1"/>
    <property type="match status" value="1"/>
</dbReference>
<keyword evidence="2" id="KW-0675">Receptor</keyword>
<dbReference type="InterPro" id="IPR001245">
    <property type="entry name" value="Ser-Thr/Tyr_kinase_cat_dom"/>
</dbReference>
<dbReference type="InterPro" id="IPR011009">
    <property type="entry name" value="Kinase-like_dom_sf"/>
</dbReference>
<evidence type="ECO:0000259" key="1">
    <source>
        <dbReference type="Pfam" id="PF07714"/>
    </source>
</evidence>
<comment type="caution">
    <text evidence="2">The sequence shown here is derived from an EMBL/GenBank/DDBJ whole genome shotgun (WGS) entry which is preliminary data.</text>
</comment>
<evidence type="ECO:0000313" key="2">
    <source>
        <dbReference type="EMBL" id="KAL3306987.1"/>
    </source>
</evidence>
<reference evidence="2 3" key="1">
    <citation type="submission" date="2024-11" db="EMBL/GenBank/DDBJ databases">
        <title>Adaptive evolution of stress response genes in parasites aligns with host niche diversity.</title>
        <authorList>
            <person name="Hahn C."/>
            <person name="Resl P."/>
        </authorList>
    </citation>
    <scope>NUCLEOTIDE SEQUENCE [LARGE SCALE GENOMIC DNA]</scope>
    <source>
        <strain evidence="2">EGGRZ-B1_66</strain>
        <tissue evidence="2">Body</tissue>
    </source>
</reference>
<dbReference type="Pfam" id="PF07714">
    <property type="entry name" value="PK_Tyr_Ser-Thr"/>
    <property type="match status" value="1"/>
</dbReference>
<proteinExistence type="predicted"/>